<evidence type="ECO:0000313" key="2">
    <source>
        <dbReference type="Proteomes" id="UP000198716"/>
    </source>
</evidence>
<dbReference type="EMBL" id="FOMZ01000001">
    <property type="protein sequence ID" value="SFD59725.1"/>
    <property type="molecule type" value="Genomic_DNA"/>
</dbReference>
<proteinExistence type="predicted"/>
<name>A0A1I1TMI6_9ACTN</name>
<gene>
    <name evidence="1" type="ORF">SAMN04487819_101196</name>
</gene>
<reference evidence="2" key="1">
    <citation type="submission" date="2016-10" db="EMBL/GenBank/DDBJ databases">
        <authorList>
            <person name="Varghese N."/>
            <person name="Submissions S."/>
        </authorList>
    </citation>
    <scope>NUCLEOTIDE SEQUENCE [LARGE SCALE GENOMIC DNA]</scope>
    <source>
        <strain evidence="2">DSM 45004</strain>
    </source>
</reference>
<dbReference type="AlphaFoldDB" id="A0A1I1TMI6"/>
<keyword evidence="2" id="KW-1185">Reference proteome</keyword>
<evidence type="ECO:0000313" key="1">
    <source>
        <dbReference type="EMBL" id="SFD59725.1"/>
    </source>
</evidence>
<organism evidence="1 2">
    <name type="scientific">Actinopolyspora alba</name>
    <dbReference type="NCBI Taxonomy" id="673379"/>
    <lineage>
        <taxon>Bacteria</taxon>
        <taxon>Bacillati</taxon>
        <taxon>Actinomycetota</taxon>
        <taxon>Actinomycetes</taxon>
        <taxon>Actinopolysporales</taxon>
        <taxon>Actinopolysporaceae</taxon>
        <taxon>Actinopolyspora</taxon>
        <taxon>Actinopolyspora alba group</taxon>
    </lineage>
</organism>
<dbReference type="Proteomes" id="UP000198716">
    <property type="component" value="Unassembled WGS sequence"/>
</dbReference>
<accession>A0A1I1TMI6</accession>
<sequence length="81" mass="9420">MKRARYREGEAPEYQRVVRGTDERLPECLLRTRCGVRFEAGRIERIDIDGPCREKCQNAAVWRYHGRNNEVTSGRGSPLQV</sequence>
<protein>
    <submittedName>
        <fullName evidence="1">Uncharacterized protein</fullName>
    </submittedName>
</protein>